<reference evidence="5" key="1">
    <citation type="journal article" date="2019" name="Int. J. Syst. Evol. Microbiol.">
        <title>The Global Catalogue of Microorganisms (GCM) 10K type strain sequencing project: providing services to taxonomists for standard genome sequencing and annotation.</title>
        <authorList>
            <consortium name="The Broad Institute Genomics Platform"/>
            <consortium name="The Broad Institute Genome Sequencing Center for Infectious Disease"/>
            <person name="Wu L."/>
            <person name="Ma J."/>
        </authorList>
    </citation>
    <scope>NUCLEOTIDE SEQUENCE [LARGE SCALE GENOMIC DNA]</scope>
    <source>
        <strain evidence="5">CCUG 55585</strain>
    </source>
</reference>
<protein>
    <submittedName>
        <fullName evidence="4">DUF2169 domain-containing protein</fullName>
    </submittedName>
</protein>
<keyword evidence="1" id="KW-0677">Repeat</keyword>
<dbReference type="Pfam" id="PF00805">
    <property type="entry name" value="Pentapeptide"/>
    <property type="match status" value="6"/>
</dbReference>
<feature type="coiled-coil region" evidence="2">
    <location>
        <begin position="431"/>
        <end position="462"/>
    </location>
</feature>
<organism evidence="4 5">
    <name type="scientific">Lysobacter brunescens</name>
    <dbReference type="NCBI Taxonomy" id="262323"/>
    <lineage>
        <taxon>Bacteria</taxon>
        <taxon>Pseudomonadati</taxon>
        <taxon>Pseudomonadota</taxon>
        <taxon>Gammaproteobacteria</taxon>
        <taxon>Lysobacterales</taxon>
        <taxon>Lysobacteraceae</taxon>
        <taxon>Lysobacter</taxon>
    </lineage>
</organism>
<dbReference type="Gene3D" id="2.160.20.80">
    <property type="entry name" value="E3 ubiquitin-protein ligase SopA"/>
    <property type="match status" value="2"/>
</dbReference>
<evidence type="ECO:0000313" key="4">
    <source>
        <dbReference type="EMBL" id="MFD0726579.1"/>
    </source>
</evidence>
<dbReference type="InterPro" id="IPR018683">
    <property type="entry name" value="DUF2169"/>
</dbReference>
<dbReference type="Pfam" id="PF09937">
    <property type="entry name" value="DUF2169"/>
    <property type="match status" value="1"/>
</dbReference>
<evidence type="ECO:0000256" key="1">
    <source>
        <dbReference type="ARBA" id="ARBA00022737"/>
    </source>
</evidence>
<sequence>MKIVKPLTLGVLQQPYPYRGAHRLAVATLGFFALGRDDERLLTENLQWPKVLKQLPAGQALDHILPKAHAEVMLSGSAHAPKPVPRMQVRLQCGPIDKRIDVIGDRRWERMWYGRVCIRAPKPFTTMPLSAERAYGGEGHDNPLGVGYLPRLWALRLREGAMPNLEQPGEVVAPGRDDFTVAGFAPQALMHARRRMRASGTYDKRWLDEDFPGLPRDFDFAMYNLSPTDQQFAGRFAGGEAYRLEGVHASGEAIAGTLPSIRPRAFVLGQGADAADAREAALACDTVWFFPEVGVGLMVHRGEVEIRDSDALDVAALMVGYDAADHVRDAAHYRKVFALRLDPETAGLHAFDESQLAPVLGPRAQAEREAARERARTALMAKRQAVLDATMAEFWQRSGMTPPPDHVPPRAEPPSLPSFDAHALESCDFDLAELQAQAQALAAQAKRDADEKLASLQQALDERLPEVPKTPEKSVEALVQEALARAAQPAHDLIGEPTPLPSTLTEVFAKAREAGPEAVDPKRLDEAQAAFATLAPLQRAARAASPTPTTLDAAPPDAVAQALGAQLLSLLRAGTPVVGRDFAGACLRGADLRNADLREVMLERADLRNACLAGADLSKTALSQACLDGADLTGARLVGTNLCGSSARSACFAAAVLQGAHAMDATWQAADLHGAVLDDALMLRIDLSDARLDGAVLTRTILMHATAPRSRWVGTRWSMAVAASADFTGACFDGASLTRSVLMDAQLPGSHWQGATLLTVYAGGRANWRGARLSLLRAQTCGWRGSDLREACLDGATLASCDFGDADLTGASLRGAQLHRSLFLRSTLARVDATGASFFQTLCRKTDFRDADLRDAVLVQAELTEARLDGAQLAGARRDAPVGIA</sequence>
<keyword evidence="2" id="KW-0175">Coiled coil</keyword>
<dbReference type="PANTHER" id="PTHR47485">
    <property type="entry name" value="THYLAKOID LUMENAL 17.4 KDA PROTEIN, CHLOROPLASTIC"/>
    <property type="match status" value="1"/>
</dbReference>
<dbReference type="EMBL" id="JBHTIF010000002">
    <property type="protein sequence ID" value="MFD0726579.1"/>
    <property type="molecule type" value="Genomic_DNA"/>
</dbReference>
<evidence type="ECO:0000259" key="3">
    <source>
        <dbReference type="Pfam" id="PF09937"/>
    </source>
</evidence>
<accession>A0ABW2YDN6</accession>
<dbReference type="InterPro" id="IPR001646">
    <property type="entry name" value="5peptide_repeat"/>
</dbReference>
<proteinExistence type="predicted"/>
<feature type="domain" description="DUF2169" evidence="3">
    <location>
        <begin position="20"/>
        <end position="301"/>
    </location>
</feature>
<dbReference type="Proteomes" id="UP001597110">
    <property type="component" value="Unassembled WGS sequence"/>
</dbReference>
<gene>
    <name evidence="4" type="ORF">ACFQ0E_13340</name>
</gene>
<evidence type="ECO:0000313" key="5">
    <source>
        <dbReference type="Proteomes" id="UP001597110"/>
    </source>
</evidence>
<dbReference type="RefSeq" id="WP_386824560.1">
    <property type="nucleotide sequence ID" value="NZ_JBHTIF010000002.1"/>
</dbReference>
<dbReference type="SUPFAM" id="SSF141571">
    <property type="entry name" value="Pentapeptide repeat-like"/>
    <property type="match status" value="2"/>
</dbReference>
<dbReference type="PANTHER" id="PTHR47485:SF1">
    <property type="entry name" value="THYLAKOID LUMENAL 17.4 KDA PROTEIN, CHLOROPLASTIC"/>
    <property type="match status" value="1"/>
</dbReference>
<keyword evidence="5" id="KW-1185">Reference proteome</keyword>
<name>A0ABW2YDN6_9GAMM</name>
<evidence type="ECO:0000256" key="2">
    <source>
        <dbReference type="SAM" id="Coils"/>
    </source>
</evidence>
<comment type="caution">
    <text evidence="4">The sequence shown here is derived from an EMBL/GenBank/DDBJ whole genome shotgun (WGS) entry which is preliminary data.</text>
</comment>